<protein>
    <submittedName>
        <fullName evidence="8">Retrovirus-related Pol polyprotein from transposon 17.6</fullName>
    </submittedName>
</protein>
<keyword evidence="4" id="KW-0255">Endonuclease</keyword>
<organism evidence="8 9">
    <name type="scientific">Mucuna pruriens</name>
    <name type="common">Velvet bean</name>
    <name type="synonym">Dolichos pruriens</name>
    <dbReference type="NCBI Taxonomy" id="157652"/>
    <lineage>
        <taxon>Eukaryota</taxon>
        <taxon>Viridiplantae</taxon>
        <taxon>Streptophyta</taxon>
        <taxon>Embryophyta</taxon>
        <taxon>Tracheophyta</taxon>
        <taxon>Spermatophyta</taxon>
        <taxon>Magnoliopsida</taxon>
        <taxon>eudicotyledons</taxon>
        <taxon>Gunneridae</taxon>
        <taxon>Pentapetalae</taxon>
        <taxon>rosids</taxon>
        <taxon>fabids</taxon>
        <taxon>Fabales</taxon>
        <taxon>Fabaceae</taxon>
        <taxon>Papilionoideae</taxon>
        <taxon>50 kb inversion clade</taxon>
        <taxon>NPAAA clade</taxon>
        <taxon>indigoferoid/millettioid clade</taxon>
        <taxon>Phaseoleae</taxon>
        <taxon>Mucuna</taxon>
    </lineage>
</organism>
<dbReference type="GO" id="GO:0004519">
    <property type="term" value="F:endonuclease activity"/>
    <property type="evidence" value="ECO:0007669"/>
    <property type="project" value="UniProtKB-KW"/>
</dbReference>
<keyword evidence="3" id="KW-0540">Nuclease</keyword>
<dbReference type="CDD" id="cd09274">
    <property type="entry name" value="RNase_HI_RT_Ty3"/>
    <property type="match status" value="1"/>
</dbReference>
<proteinExistence type="predicted"/>
<dbReference type="OrthoDB" id="1433828at2759"/>
<evidence type="ECO:0000313" key="8">
    <source>
        <dbReference type="EMBL" id="RDX93110.1"/>
    </source>
</evidence>
<evidence type="ECO:0000256" key="1">
    <source>
        <dbReference type="ARBA" id="ARBA00022679"/>
    </source>
</evidence>
<accession>A0A371GRF7</accession>
<feature type="domain" description="Reverse transcriptase RNase H-like" evidence="7">
    <location>
        <begin position="7"/>
        <end position="100"/>
    </location>
</feature>
<dbReference type="Proteomes" id="UP000257109">
    <property type="component" value="Unassembled WGS sequence"/>
</dbReference>
<evidence type="ECO:0000256" key="3">
    <source>
        <dbReference type="ARBA" id="ARBA00022722"/>
    </source>
</evidence>
<comment type="caution">
    <text evidence="8">The sequence shown here is derived from an EMBL/GenBank/DDBJ whole genome shotgun (WGS) entry which is preliminary data.</text>
</comment>
<evidence type="ECO:0000313" key="9">
    <source>
        <dbReference type="Proteomes" id="UP000257109"/>
    </source>
</evidence>
<dbReference type="Pfam" id="PF17917">
    <property type="entry name" value="RT_RNaseH"/>
    <property type="match status" value="1"/>
</dbReference>
<feature type="non-terminal residue" evidence="8">
    <location>
        <position position="157"/>
    </location>
</feature>
<keyword evidence="6" id="KW-0695">RNA-directed DNA polymerase</keyword>
<dbReference type="GO" id="GO:0003964">
    <property type="term" value="F:RNA-directed DNA polymerase activity"/>
    <property type="evidence" value="ECO:0007669"/>
    <property type="project" value="UniProtKB-KW"/>
</dbReference>
<evidence type="ECO:0000256" key="4">
    <source>
        <dbReference type="ARBA" id="ARBA00022759"/>
    </source>
</evidence>
<evidence type="ECO:0000259" key="7">
    <source>
        <dbReference type="Pfam" id="PF17917"/>
    </source>
</evidence>
<dbReference type="AlphaFoldDB" id="A0A371GRF7"/>
<keyword evidence="9" id="KW-1185">Reference proteome</keyword>
<sequence>PILALPNFAKSFELECDASNVGIKVVLLQGYPIAYFSEKLKHAHLNYSTYDKELYALVEALQVWQHCFLPKVDHESLKYLRVQNKLNKRHVKWVEFLEQFPYVIKHKKGKVNIVVGALSRRHVMLTMLETKLLGFECIKELYIEDKDFKETYELYAN</sequence>
<dbReference type="InterPro" id="IPR043502">
    <property type="entry name" value="DNA/RNA_pol_sf"/>
</dbReference>
<keyword evidence="1" id="KW-0808">Transferase</keyword>
<dbReference type="InterPro" id="IPR041373">
    <property type="entry name" value="RT_RNaseH"/>
</dbReference>
<dbReference type="GO" id="GO:0016787">
    <property type="term" value="F:hydrolase activity"/>
    <property type="evidence" value="ECO:0007669"/>
    <property type="project" value="UniProtKB-KW"/>
</dbReference>
<evidence type="ECO:0000256" key="6">
    <source>
        <dbReference type="ARBA" id="ARBA00022918"/>
    </source>
</evidence>
<dbReference type="STRING" id="157652.A0A371GRF7"/>
<dbReference type="PANTHER" id="PTHR35046:SF9">
    <property type="entry name" value="RNA-DIRECTED DNA POLYMERASE"/>
    <property type="match status" value="1"/>
</dbReference>
<evidence type="ECO:0000256" key="5">
    <source>
        <dbReference type="ARBA" id="ARBA00022801"/>
    </source>
</evidence>
<feature type="non-terminal residue" evidence="8">
    <location>
        <position position="1"/>
    </location>
</feature>
<evidence type="ECO:0000256" key="2">
    <source>
        <dbReference type="ARBA" id="ARBA00022695"/>
    </source>
</evidence>
<dbReference type="SUPFAM" id="SSF56672">
    <property type="entry name" value="DNA/RNA polymerases"/>
    <property type="match status" value="1"/>
</dbReference>
<gene>
    <name evidence="8" type="primary">pol</name>
    <name evidence="8" type="ORF">CR513_24682</name>
</gene>
<dbReference type="PANTHER" id="PTHR35046">
    <property type="entry name" value="ZINC KNUCKLE (CCHC-TYPE) FAMILY PROTEIN"/>
    <property type="match status" value="1"/>
</dbReference>
<dbReference type="EMBL" id="QJKJ01004699">
    <property type="protein sequence ID" value="RDX93110.1"/>
    <property type="molecule type" value="Genomic_DNA"/>
</dbReference>
<keyword evidence="2" id="KW-0548">Nucleotidyltransferase</keyword>
<reference evidence="8" key="1">
    <citation type="submission" date="2018-05" db="EMBL/GenBank/DDBJ databases">
        <title>Draft genome of Mucuna pruriens seed.</title>
        <authorList>
            <person name="Nnadi N.E."/>
            <person name="Vos R."/>
            <person name="Hasami M.H."/>
            <person name="Devisetty U.K."/>
            <person name="Aguiy J.C."/>
        </authorList>
    </citation>
    <scope>NUCLEOTIDE SEQUENCE [LARGE SCALE GENOMIC DNA]</scope>
    <source>
        <strain evidence="8">JCA_2017</strain>
    </source>
</reference>
<name>A0A371GRF7_MUCPR</name>
<keyword evidence="5" id="KW-0378">Hydrolase</keyword>